<protein>
    <submittedName>
        <fullName evidence="7">Uncharacterized protein</fullName>
    </submittedName>
</protein>
<dbReference type="EMBL" id="VEPZ02000904">
    <property type="protein sequence ID" value="KAE8711959.1"/>
    <property type="molecule type" value="Genomic_DNA"/>
</dbReference>
<dbReference type="InterPro" id="IPR018188">
    <property type="entry name" value="RNase_T2_His_AS_1"/>
</dbReference>
<feature type="chain" id="PRO_5025456880" evidence="6">
    <location>
        <begin position="23"/>
        <end position="251"/>
    </location>
</feature>
<comment type="caution">
    <text evidence="7">The sequence shown here is derived from an EMBL/GenBank/DDBJ whole genome shotgun (WGS) entry which is preliminary data.</text>
</comment>
<dbReference type="Gene3D" id="3.90.730.10">
    <property type="entry name" value="Ribonuclease T2-like"/>
    <property type="match status" value="1"/>
</dbReference>
<dbReference type="PANTHER" id="PTHR11240:SF22">
    <property type="entry name" value="RIBONUCLEASE T2"/>
    <property type="match status" value="1"/>
</dbReference>
<dbReference type="InterPro" id="IPR036430">
    <property type="entry name" value="RNase_T2-like_sf"/>
</dbReference>
<dbReference type="GO" id="GO:0033897">
    <property type="term" value="F:ribonuclease T2 activity"/>
    <property type="evidence" value="ECO:0007669"/>
    <property type="project" value="InterPro"/>
</dbReference>
<keyword evidence="2" id="KW-0378">Hydrolase</keyword>
<comment type="similarity">
    <text evidence="1 4">Belongs to the RNase T2 family.</text>
</comment>
<evidence type="ECO:0000256" key="2">
    <source>
        <dbReference type="ARBA" id="ARBA00022722"/>
    </source>
</evidence>
<keyword evidence="6" id="KW-0732">Signal</keyword>
<keyword evidence="2" id="KW-0540">Nuclease</keyword>
<gene>
    <name evidence="7" type="ORF">F3Y22_tig00110267pilonHSYRG00038</name>
</gene>
<keyword evidence="8" id="KW-1185">Reference proteome</keyword>
<sequence>MQMRQIILVGAALLGTISTVLCAQPFTFYALVLQWPPSVCNSLPAGQTCIHDIPERFTVHGLWPQRSDASPVHRGDEECNECFFTATKLDKILKEKSFYANLQKYWPNLLDEAGGDSILWSIQWNGHGICSDLQSDPRAYFKCVTVLFNDPKFGKLRQVGQSYTLADIQQKLKGKYGVKPQIACNKKTQLWEIRFCYKRVEGREPVDLQDCPKLSDTKYPCDQNGIQLPNAPAPPPASTPRMVSAEVHSEL</sequence>
<reference evidence="7" key="1">
    <citation type="submission" date="2019-09" db="EMBL/GenBank/DDBJ databases">
        <title>Draft genome information of white flower Hibiscus syriacus.</title>
        <authorList>
            <person name="Kim Y.-M."/>
        </authorList>
    </citation>
    <scope>NUCLEOTIDE SEQUENCE [LARGE SCALE GENOMIC DNA]</scope>
    <source>
        <strain evidence="7">YM2019G1</strain>
    </source>
</reference>
<keyword evidence="3" id="KW-0456">Lyase</keyword>
<proteinExistence type="inferred from homology"/>
<evidence type="ECO:0000313" key="8">
    <source>
        <dbReference type="Proteomes" id="UP000436088"/>
    </source>
</evidence>
<dbReference type="GO" id="GO:0003723">
    <property type="term" value="F:RNA binding"/>
    <property type="evidence" value="ECO:0007669"/>
    <property type="project" value="InterPro"/>
</dbReference>
<accession>A0A6A3BAN9</accession>
<dbReference type="GO" id="GO:0005576">
    <property type="term" value="C:extracellular region"/>
    <property type="evidence" value="ECO:0007669"/>
    <property type="project" value="TreeGrafter"/>
</dbReference>
<dbReference type="AlphaFoldDB" id="A0A6A3BAN9"/>
<dbReference type="SUPFAM" id="SSF55895">
    <property type="entry name" value="Ribonuclease Rh-like"/>
    <property type="match status" value="1"/>
</dbReference>
<evidence type="ECO:0000256" key="3">
    <source>
        <dbReference type="ARBA" id="ARBA00023239"/>
    </source>
</evidence>
<evidence type="ECO:0000313" key="7">
    <source>
        <dbReference type="EMBL" id="KAE8711959.1"/>
    </source>
</evidence>
<dbReference type="PANTHER" id="PTHR11240">
    <property type="entry name" value="RIBONUCLEASE T2"/>
    <property type="match status" value="1"/>
</dbReference>
<dbReference type="InterPro" id="IPR001568">
    <property type="entry name" value="RNase_T2-like"/>
</dbReference>
<evidence type="ECO:0000256" key="6">
    <source>
        <dbReference type="SAM" id="SignalP"/>
    </source>
</evidence>
<dbReference type="Proteomes" id="UP000436088">
    <property type="component" value="Unassembled WGS sequence"/>
</dbReference>
<evidence type="ECO:0000256" key="1">
    <source>
        <dbReference type="ARBA" id="ARBA00007469"/>
    </source>
</evidence>
<evidence type="ECO:0000256" key="4">
    <source>
        <dbReference type="RuleBase" id="RU004328"/>
    </source>
</evidence>
<dbReference type="Pfam" id="PF00445">
    <property type="entry name" value="Ribonuclease_T2"/>
    <property type="match status" value="1"/>
</dbReference>
<organism evidence="7 8">
    <name type="scientific">Hibiscus syriacus</name>
    <name type="common">Rose of Sharon</name>
    <dbReference type="NCBI Taxonomy" id="106335"/>
    <lineage>
        <taxon>Eukaryota</taxon>
        <taxon>Viridiplantae</taxon>
        <taxon>Streptophyta</taxon>
        <taxon>Embryophyta</taxon>
        <taxon>Tracheophyta</taxon>
        <taxon>Spermatophyta</taxon>
        <taxon>Magnoliopsida</taxon>
        <taxon>eudicotyledons</taxon>
        <taxon>Gunneridae</taxon>
        <taxon>Pentapetalae</taxon>
        <taxon>rosids</taxon>
        <taxon>malvids</taxon>
        <taxon>Malvales</taxon>
        <taxon>Malvaceae</taxon>
        <taxon>Malvoideae</taxon>
        <taxon>Hibiscus</taxon>
    </lineage>
</organism>
<feature type="region of interest" description="Disordered" evidence="5">
    <location>
        <begin position="224"/>
        <end position="251"/>
    </location>
</feature>
<name>A0A6A3BAN9_HIBSY</name>
<feature type="signal peptide" evidence="6">
    <location>
        <begin position="1"/>
        <end position="22"/>
    </location>
</feature>
<dbReference type="GO" id="GO:0006401">
    <property type="term" value="P:RNA catabolic process"/>
    <property type="evidence" value="ECO:0007669"/>
    <property type="project" value="TreeGrafter"/>
</dbReference>
<dbReference type="PROSITE" id="PS00530">
    <property type="entry name" value="RNASE_T2_1"/>
    <property type="match status" value="1"/>
</dbReference>
<evidence type="ECO:0000256" key="5">
    <source>
        <dbReference type="SAM" id="MobiDB-lite"/>
    </source>
</evidence>